<gene>
    <name evidence="2" type="ORF">AMECASPLE_028676</name>
</gene>
<feature type="compositionally biased region" description="Basic and acidic residues" evidence="1">
    <location>
        <begin position="1"/>
        <end position="17"/>
    </location>
</feature>
<proteinExistence type="predicted"/>
<dbReference type="Proteomes" id="UP001469553">
    <property type="component" value="Unassembled WGS sequence"/>
</dbReference>
<protein>
    <submittedName>
        <fullName evidence="2">Uncharacterized protein</fullName>
    </submittedName>
</protein>
<accession>A0ABV0Y5J4</accession>
<sequence length="76" mass="8506">MGWEERLNVGKEQKDGAAKCPRGTPGRKRGKTIAERRMKISKGGKDKRSSANFSALGWTDQVISWRAINSQHSFTD</sequence>
<dbReference type="EMBL" id="JAHRIP010021998">
    <property type="protein sequence ID" value="MEQ2288997.1"/>
    <property type="molecule type" value="Genomic_DNA"/>
</dbReference>
<organism evidence="2 3">
    <name type="scientific">Ameca splendens</name>
    <dbReference type="NCBI Taxonomy" id="208324"/>
    <lineage>
        <taxon>Eukaryota</taxon>
        <taxon>Metazoa</taxon>
        <taxon>Chordata</taxon>
        <taxon>Craniata</taxon>
        <taxon>Vertebrata</taxon>
        <taxon>Euteleostomi</taxon>
        <taxon>Actinopterygii</taxon>
        <taxon>Neopterygii</taxon>
        <taxon>Teleostei</taxon>
        <taxon>Neoteleostei</taxon>
        <taxon>Acanthomorphata</taxon>
        <taxon>Ovalentaria</taxon>
        <taxon>Atherinomorphae</taxon>
        <taxon>Cyprinodontiformes</taxon>
        <taxon>Goodeidae</taxon>
        <taxon>Ameca</taxon>
    </lineage>
</organism>
<evidence type="ECO:0000313" key="2">
    <source>
        <dbReference type="EMBL" id="MEQ2288997.1"/>
    </source>
</evidence>
<feature type="compositionally biased region" description="Basic and acidic residues" evidence="1">
    <location>
        <begin position="32"/>
        <end position="49"/>
    </location>
</feature>
<keyword evidence="3" id="KW-1185">Reference proteome</keyword>
<comment type="caution">
    <text evidence="2">The sequence shown here is derived from an EMBL/GenBank/DDBJ whole genome shotgun (WGS) entry which is preliminary data.</text>
</comment>
<evidence type="ECO:0000256" key="1">
    <source>
        <dbReference type="SAM" id="MobiDB-lite"/>
    </source>
</evidence>
<reference evidence="2 3" key="1">
    <citation type="submission" date="2021-06" db="EMBL/GenBank/DDBJ databases">
        <authorList>
            <person name="Palmer J.M."/>
        </authorList>
    </citation>
    <scope>NUCLEOTIDE SEQUENCE [LARGE SCALE GENOMIC DNA]</scope>
    <source>
        <strain evidence="2 3">AS_MEX2019</strain>
        <tissue evidence="2">Muscle</tissue>
    </source>
</reference>
<name>A0ABV0Y5J4_9TELE</name>
<evidence type="ECO:0000313" key="3">
    <source>
        <dbReference type="Proteomes" id="UP001469553"/>
    </source>
</evidence>
<feature type="region of interest" description="Disordered" evidence="1">
    <location>
        <begin position="1"/>
        <end position="51"/>
    </location>
</feature>